<comment type="pathway">
    <text evidence="3">Secondary metabolite biosynthesis.</text>
</comment>
<dbReference type="GO" id="GO:0016020">
    <property type="term" value="C:membrane"/>
    <property type="evidence" value="ECO:0007669"/>
    <property type="project" value="UniProtKB-SubCell"/>
</dbReference>
<dbReference type="GO" id="GO:0004497">
    <property type="term" value="F:monooxygenase activity"/>
    <property type="evidence" value="ECO:0007669"/>
    <property type="project" value="UniProtKB-KW"/>
</dbReference>
<dbReference type="InterPro" id="IPR036396">
    <property type="entry name" value="Cyt_P450_sf"/>
</dbReference>
<comment type="cofactor">
    <cofactor evidence="1">
        <name>heme</name>
        <dbReference type="ChEBI" id="CHEBI:30413"/>
    </cofactor>
</comment>
<dbReference type="OrthoDB" id="1103324at2759"/>
<organism evidence="14 15">
    <name type="scientific">Mycena sanguinolenta</name>
    <dbReference type="NCBI Taxonomy" id="230812"/>
    <lineage>
        <taxon>Eukaryota</taxon>
        <taxon>Fungi</taxon>
        <taxon>Dikarya</taxon>
        <taxon>Basidiomycota</taxon>
        <taxon>Agaricomycotina</taxon>
        <taxon>Agaricomycetes</taxon>
        <taxon>Agaricomycetidae</taxon>
        <taxon>Agaricales</taxon>
        <taxon>Marasmiineae</taxon>
        <taxon>Mycenaceae</taxon>
        <taxon>Mycena</taxon>
    </lineage>
</organism>
<dbReference type="EMBL" id="JACAZH010000029">
    <property type="protein sequence ID" value="KAF7340734.1"/>
    <property type="molecule type" value="Genomic_DNA"/>
</dbReference>
<comment type="subcellular location">
    <subcellularLocation>
        <location evidence="2">Membrane</location>
        <topology evidence="2">Single-pass membrane protein</topology>
    </subcellularLocation>
</comment>
<evidence type="ECO:0000256" key="7">
    <source>
        <dbReference type="ARBA" id="ARBA00022723"/>
    </source>
</evidence>
<dbReference type="InterPro" id="IPR001128">
    <property type="entry name" value="Cyt_P450"/>
</dbReference>
<evidence type="ECO:0000256" key="6">
    <source>
        <dbReference type="ARBA" id="ARBA00022692"/>
    </source>
</evidence>
<evidence type="ECO:0000256" key="3">
    <source>
        <dbReference type="ARBA" id="ARBA00005179"/>
    </source>
</evidence>
<evidence type="ECO:0000256" key="10">
    <source>
        <dbReference type="ARBA" id="ARBA00023004"/>
    </source>
</evidence>
<comment type="similarity">
    <text evidence="4">Belongs to the cytochrome P450 family.</text>
</comment>
<dbReference type="PRINTS" id="PR00463">
    <property type="entry name" value="EP450I"/>
</dbReference>
<evidence type="ECO:0000256" key="9">
    <source>
        <dbReference type="ARBA" id="ARBA00023002"/>
    </source>
</evidence>
<dbReference type="Proteomes" id="UP000623467">
    <property type="component" value="Unassembled WGS sequence"/>
</dbReference>
<sequence>MGRKAIQPLLAPQAVQAHLPIAEAETTQLLHDILQEPEEFYSHISRSTLSFMTSVVFGKPAPRHDSPEAMLFREYVHQLSKTISPEAAPVDLVPLLKYVPEWWAPWKQLWRETRRLQRSLYFGFLEQAEQRIYRGLRNETFIEKILDRQEEFGLDREMIAYICGVLLDGGAETLSSFLQSLVLCLVRSPASLRKAQEEIDNVVGNERLPVSSDLQALPYVQAVIKETHRFRPVGPTAVPHATTNDCQYREYIIPKGAPVFINIWGIFHDPNIFECPDEFWPDRYLLTHDGAKPGLSNNYSIRASLPFGSGKSLAVMRLLWAFDFAPIDDSVPQPSIEHEYNDGLTLTPKPFQCKITPRSKEKVEVIEECYRRNASSGHFFMMISWLQWQKAKTIYDRR</sequence>
<evidence type="ECO:0000256" key="1">
    <source>
        <dbReference type="ARBA" id="ARBA00001971"/>
    </source>
</evidence>
<dbReference type="Gene3D" id="1.10.630.10">
    <property type="entry name" value="Cytochrome P450"/>
    <property type="match status" value="1"/>
</dbReference>
<keyword evidence="8" id="KW-1133">Transmembrane helix</keyword>
<dbReference type="SUPFAM" id="SSF48264">
    <property type="entry name" value="Cytochrome P450"/>
    <property type="match status" value="1"/>
</dbReference>
<dbReference type="Pfam" id="PF00067">
    <property type="entry name" value="p450"/>
    <property type="match status" value="1"/>
</dbReference>
<evidence type="ECO:0000256" key="5">
    <source>
        <dbReference type="ARBA" id="ARBA00022617"/>
    </source>
</evidence>
<gene>
    <name evidence="14" type="ORF">MSAN_02101700</name>
</gene>
<evidence type="ECO:0000313" key="14">
    <source>
        <dbReference type="EMBL" id="KAF7340734.1"/>
    </source>
</evidence>
<protein>
    <submittedName>
        <fullName evidence="14">O-methylsterigmatocystin oxidoreductase</fullName>
    </submittedName>
</protein>
<reference evidence="14" key="1">
    <citation type="submission" date="2020-05" db="EMBL/GenBank/DDBJ databases">
        <title>Mycena genomes resolve the evolution of fungal bioluminescence.</title>
        <authorList>
            <person name="Tsai I.J."/>
        </authorList>
    </citation>
    <scope>NUCLEOTIDE SEQUENCE</scope>
    <source>
        <strain evidence="14">160909Yilan</strain>
    </source>
</reference>
<evidence type="ECO:0000256" key="8">
    <source>
        <dbReference type="ARBA" id="ARBA00022989"/>
    </source>
</evidence>
<dbReference type="PANTHER" id="PTHR46300">
    <property type="entry name" value="P450, PUTATIVE (EUROFUNG)-RELATED-RELATED"/>
    <property type="match status" value="1"/>
</dbReference>
<keyword evidence="7" id="KW-0479">Metal-binding</keyword>
<evidence type="ECO:0000313" key="15">
    <source>
        <dbReference type="Proteomes" id="UP000623467"/>
    </source>
</evidence>
<keyword evidence="10" id="KW-0408">Iron</keyword>
<evidence type="ECO:0000256" key="13">
    <source>
        <dbReference type="ARBA" id="ARBA00023180"/>
    </source>
</evidence>
<evidence type="ECO:0000256" key="11">
    <source>
        <dbReference type="ARBA" id="ARBA00023033"/>
    </source>
</evidence>
<keyword evidence="11" id="KW-0503">Monooxygenase</keyword>
<keyword evidence="12" id="KW-0472">Membrane</keyword>
<comment type="caution">
    <text evidence="14">The sequence shown here is derived from an EMBL/GenBank/DDBJ whole genome shotgun (WGS) entry which is preliminary data.</text>
</comment>
<dbReference type="GO" id="GO:0020037">
    <property type="term" value="F:heme binding"/>
    <property type="evidence" value="ECO:0007669"/>
    <property type="project" value="InterPro"/>
</dbReference>
<dbReference type="InterPro" id="IPR002401">
    <property type="entry name" value="Cyt_P450_E_grp-I"/>
</dbReference>
<keyword evidence="13" id="KW-0325">Glycoprotein</keyword>
<dbReference type="PANTHER" id="PTHR46300:SF2">
    <property type="entry name" value="CYTOCHROME P450 MONOOXYGENASE ALNH-RELATED"/>
    <property type="match status" value="1"/>
</dbReference>
<evidence type="ECO:0000256" key="2">
    <source>
        <dbReference type="ARBA" id="ARBA00004167"/>
    </source>
</evidence>
<evidence type="ECO:0000256" key="4">
    <source>
        <dbReference type="ARBA" id="ARBA00010617"/>
    </source>
</evidence>
<proteinExistence type="inferred from homology"/>
<keyword evidence="9" id="KW-0560">Oxidoreductase</keyword>
<dbReference type="InterPro" id="IPR050364">
    <property type="entry name" value="Cytochrome_P450_fung"/>
</dbReference>
<accession>A0A8H7CK70</accession>
<name>A0A8H7CK70_9AGAR</name>
<keyword evidence="5" id="KW-0349">Heme</keyword>
<evidence type="ECO:0000256" key="12">
    <source>
        <dbReference type="ARBA" id="ARBA00023136"/>
    </source>
</evidence>
<dbReference type="GO" id="GO:0016705">
    <property type="term" value="F:oxidoreductase activity, acting on paired donors, with incorporation or reduction of molecular oxygen"/>
    <property type="evidence" value="ECO:0007669"/>
    <property type="project" value="InterPro"/>
</dbReference>
<keyword evidence="6" id="KW-0812">Transmembrane</keyword>
<dbReference type="GO" id="GO:0005506">
    <property type="term" value="F:iron ion binding"/>
    <property type="evidence" value="ECO:0007669"/>
    <property type="project" value="InterPro"/>
</dbReference>
<keyword evidence="15" id="KW-1185">Reference proteome</keyword>
<dbReference type="AlphaFoldDB" id="A0A8H7CK70"/>